<dbReference type="Gene3D" id="3.30.470.160">
    <property type="entry name" value="Inositol polyphosphate kinase"/>
    <property type="match status" value="1"/>
</dbReference>
<comment type="caution">
    <text evidence="9">The sequence shown here is derived from an EMBL/GenBank/DDBJ whole genome shotgun (WGS) entry which is preliminary data.</text>
</comment>
<sequence>MDETNAQGSDVVDDYPYQVAGHSHDGPLRLSDDGVCVLKPVQRPPKGEREVSFYERVFQDDEDQEEILELRRFLPHYYGVVEFSILNNAIISLMLLPLLTSDSSKYLKLENVTRRFAHPCVMDIKIGRITWDDDEEEWVIRKKDKWPLRKLAGFSILGYMVFNPKTSTYDRFSREWCRKMISMEDAEKSFHYFLDSGNEELKPRILEELISKLMEIRTWFESQRLFKFIASSILIAFEGKDGETHHTPLEDKALNGKRQDLQHNELPCFKNCQSKSTLLEVRMIDAAHVFSSGVVDSNYLSGLENVITVFEQIRKKK</sequence>
<dbReference type="PANTHER" id="PTHR12400">
    <property type="entry name" value="INOSITOL POLYPHOSPHATE KINASE"/>
    <property type="match status" value="1"/>
</dbReference>
<keyword evidence="3" id="KW-0547">Nucleotide-binding</keyword>
<evidence type="ECO:0000256" key="7">
    <source>
        <dbReference type="ARBA" id="ARBA00036525"/>
    </source>
</evidence>
<dbReference type="GO" id="GO:0008440">
    <property type="term" value="F:inositol-1,4,5-trisphosphate 3-kinase activity"/>
    <property type="evidence" value="ECO:0007669"/>
    <property type="project" value="TreeGrafter"/>
</dbReference>
<gene>
    <name evidence="9" type="ORF">P5673_025247</name>
</gene>
<evidence type="ECO:0000256" key="3">
    <source>
        <dbReference type="ARBA" id="ARBA00022741"/>
    </source>
</evidence>
<evidence type="ECO:0000313" key="9">
    <source>
        <dbReference type="EMBL" id="KAK2553484.1"/>
    </source>
</evidence>
<evidence type="ECO:0000256" key="5">
    <source>
        <dbReference type="ARBA" id="ARBA00022840"/>
    </source>
</evidence>
<comment type="catalytic activity">
    <reaction evidence="7">
        <text>1D-myo-inositol 1,3,4,6-tetrakisphosphate + ATP = 1D-myo-inositol 1,3,4,5,6-pentakisphosphate + ADP + H(+)</text>
        <dbReference type="Rhea" id="RHEA:12717"/>
        <dbReference type="ChEBI" id="CHEBI:15378"/>
        <dbReference type="ChEBI" id="CHEBI:30616"/>
        <dbReference type="ChEBI" id="CHEBI:57660"/>
        <dbReference type="ChEBI" id="CHEBI:57733"/>
        <dbReference type="ChEBI" id="CHEBI:456216"/>
        <dbReference type="EC" id="2.7.1.140"/>
    </reaction>
</comment>
<evidence type="ECO:0000256" key="1">
    <source>
        <dbReference type="ARBA" id="ARBA00007374"/>
    </source>
</evidence>
<dbReference type="GO" id="GO:0005524">
    <property type="term" value="F:ATP binding"/>
    <property type="evidence" value="ECO:0007669"/>
    <property type="project" value="UniProtKB-KW"/>
</dbReference>
<keyword evidence="5" id="KW-0067">ATP-binding</keyword>
<dbReference type="GO" id="GO:0032958">
    <property type="term" value="P:inositol phosphate biosynthetic process"/>
    <property type="evidence" value="ECO:0007669"/>
    <property type="project" value="InterPro"/>
</dbReference>
<evidence type="ECO:0000313" key="10">
    <source>
        <dbReference type="Proteomes" id="UP001249851"/>
    </source>
</evidence>
<evidence type="ECO:0000256" key="4">
    <source>
        <dbReference type="ARBA" id="ARBA00022777"/>
    </source>
</evidence>
<keyword evidence="10" id="KW-1185">Reference proteome</keyword>
<name>A0AAD9Q2G1_ACRCE</name>
<comment type="catalytic activity">
    <reaction evidence="6">
        <text>1D-myo-inositol 1,4,5-trisphosphate + 2 ATP = 1D-myo-inositol 1,3,4,5,6-pentakisphosphate + 2 ADP + 2 H(+)</text>
        <dbReference type="Rhea" id="RHEA:32359"/>
        <dbReference type="ChEBI" id="CHEBI:15378"/>
        <dbReference type="ChEBI" id="CHEBI:30616"/>
        <dbReference type="ChEBI" id="CHEBI:57733"/>
        <dbReference type="ChEBI" id="CHEBI:203600"/>
        <dbReference type="ChEBI" id="CHEBI:456216"/>
        <dbReference type="EC" id="2.7.1.151"/>
    </reaction>
</comment>
<dbReference type="GO" id="GO:0005634">
    <property type="term" value="C:nucleus"/>
    <property type="evidence" value="ECO:0007669"/>
    <property type="project" value="TreeGrafter"/>
</dbReference>
<dbReference type="PANTHER" id="PTHR12400:SF51">
    <property type="entry name" value="INOSITOL POLYPHOSPHATE MULTIKINASE"/>
    <property type="match status" value="1"/>
</dbReference>
<dbReference type="InterPro" id="IPR005522">
    <property type="entry name" value="IPK"/>
</dbReference>
<accession>A0AAD9Q2G1</accession>
<dbReference type="InterPro" id="IPR038286">
    <property type="entry name" value="IPK_sf"/>
</dbReference>
<keyword evidence="2 8" id="KW-0808">Transferase</keyword>
<dbReference type="GO" id="GO:0005737">
    <property type="term" value="C:cytoplasm"/>
    <property type="evidence" value="ECO:0007669"/>
    <property type="project" value="TreeGrafter"/>
</dbReference>
<dbReference type="Proteomes" id="UP001249851">
    <property type="component" value="Unassembled WGS sequence"/>
</dbReference>
<dbReference type="SUPFAM" id="SSF56104">
    <property type="entry name" value="SAICAR synthase-like"/>
    <property type="match status" value="1"/>
</dbReference>
<organism evidence="9 10">
    <name type="scientific">Acropora cervicornis</name>
    <name type="common">Staghorn coral</name>
    <dbReference type="NCBI Taxonomy" id="6130"/>
    <lineage>
        <taxon>Eukaryota</taxon>
        <taxon>Metazoa</taxon>
        <taxon>Cnidaria</taxon>
        <taxon>Anthozoa</taxon>
        <taxon>Hexacorallia</taxon>
        <taxon>Scleractinia</taxon>
        <taxon>Astrocoeniina</taxon>
        <taxon>Acroporidae</taxon>
        <taxon>Acropora</taxon>
    </lineage>
</organism>
<reference evidence="9" key="1">
    <citation type="journal article" date="2023" name="G3 (Bethesda)">
        <title>Whole genome assembly and annotation of the endangered Caribbean coral Acropora cervicornis.</title>
        <authorList>
            <person name="Selwyn J.D."/>
            <person name="Vollmer S.V."/>
        </authorList>
    </citation>
    <scope>NUCLEOTIDE SEQUENCE</scope>
    <source>
        <strain evidence="9">K2</strain>
    </source>
</reference>
<evidence type="ECO:0000256" key="6">
    <source>
        <dbReference type="ARBA" id="ARBA00036164"/>
    </source>
</evidence>
<comment type="similarity">
    <text evidence="1 8">Belongs to the inositol phosphokinase (IPK) family.</text>
</comment>
<protein>
    <recommendedName>
        <fullName evidence="8">Kinase</fullName>
        <ecNumber evidence="8">2.7.-.-</ecNumber>
    </recommendedName>
</protein>
<evidence type="ECO:0000256" key="2">
    <source>
        <dbReference type="ARBA" id="ARBA00022679"/>
    </source>
</evidence>
<proteinExistence type="inferred from homology"/>
<dbReference type="AlphaFoldDB" id="A0AAD9Q2G1"/>
<dbReference type="EMBL" id="JARQWQ010000077">
    <property type="protein sequence ID" value="KAK2553484.1"/>
    <property type="molecule type" value="Genomic_DNA"/>
</dbReference>
<dbReference type="EC" id="2.7.-.-" evidence="8"/>
<dbReference type="GO" id="GO:0051765">
    <property type="term" value="F:inositol tetrakisphosphate kinase activity"/>
    <property type="evidence" value="ECO:0007669"/>
    <property type="project" value="TreeGrafter"/>
</dbReference>
<reference evidence="9" key="2">
    <citation type="journal article" date="2023" name="Science">
        <title>Genomic signatures of disease resistance in endangered staghorn corals.</title>
        <authorList>
            <person name="Vollmer S.V."/>
            <person name="Selwyn J.D."/>
            <person name="Despard B.A."/>
            <person name="Roesel C.L."/>
        </authorList>
    </citation>
    <scope>NUCLEOTIDE SEQUENCE</scope>
    <source>
        <strain evidence="9">K2</strain>
    </source>
</reference>
<keyword evidence="4 8" id="KW-0418">Kinase</keyword>
<dbReference type="Pfam" id="PF03770">
    <property type="entry name" value="IPK"/>
    <property type="match status" value="1"/>
</dbReference>
<evidence type="ECO:0000256" key="8">
    <source>
        <dbReference type="RuleBase" id="RU363090"/>
    </source>
</evidence>